<dbReference type="RefSeq" id="WP_144093651.1">
    <property type="nucleotide sequence ID" value="NZ_CABHMX010000018.1"/>
</dbReference>
<gene>
    <name evidence="1" type="ORF">RSSSTS7063_03113</name>
</gene>
<protein>
    <submittedName>
        <fullName evidence="1">Phage gp6-like head-tail connector protein</fullName>
    </submittedName>
</protein>
<name>A0A564VXD5_9FIRM</name>
<dbReference type="CDD" id="cd08055">
    <property type="entry name" value="gp15"/>
    <property type="match status" value="1"/>
</dbReference>
<accession>A0A564VXD5</accession>
<dbReference type="EMBL" id="CABHNW010000073">
    <property type="protein sequence ID" value="VUX37301.1"/>
    <property type="molecule type" value="Genomic_DNA"/>
</dbReference>
<organism evidence="1 2">
    <name type="scientific">Blautia luti</name>
    <dbReference type="NCBI Taxonomy" id="89014"/>
    <lineage>
        <taxon>Bacteria</taxon>
        <taxon>Bacillati</taxon>
        <taxon>Bacillota</taxon>
        <taxon>Clostridia</taxon>
        <taxon>Lachnospirales</taxon>
        <taxon>Lachnospiraceae</taxon>
        <taxon>Blautia</taxon>
    </lineage>
</organism>
<evidence type="ECO:0000313" key="1">
    <source>
        <dbReference type="EMBL" id="VUX37301.1"/>
    </source>
</evidence>
<proteinExistence type="predicted"/>
<keyword evidence="2" id="KW-1185">Reference proteome</keyword>
<dbReference type="AlphaFoldDB" id="A0A564VXD5"/>
<dbReference type="Pfam" id="PF05135">
    <property type="entry name" value="Phage_connect_1"/>
    <property type="match status" value="1"/>
</dbReference>
<reference evidence="1 2" key="1">
    <citation type="submission" date="2019-07" db="EMBL/GenBank/DDBJ databases">
        <authorList>
            <person name="Hibberd C M."/>
            <person name="Gehrig L. J."/>
            <person name="Chang H.-W."/>
            <person name="Venkatesh S."/>
        </authorList>
    </citation>
    <scope>NUCLEOTIDE SEQUENCE [LARGE SCALE GENOMIC DNA]</scope>
    <source>
        <strain evidence="1">Blautia_luti_SSTS_Bg7063</strain>
    </source>
</reference>
<dbReference type="InterPro" id="IPR021146">
    <property type="entry name" value="Phage_gp6-like_head-tail"/>
</dbReference>
<dbReference type="Gene3D" id="1.10.246.150">
    <property type="match status" value="1"/>
</dbReference>
<dbReference type="Proteomes" id="UP000408482">
    <property type="component" value="Unassembled WGS sequence"/>
</dbReference>
<sequence length="109" mass="12362">MAKSKDIERVQTLTGEKDEDLIEILLDDAEAFVLSYTNRTRLKTGLEKAVRDLAVIALNRMGTEGEKSRSEGGESYTFEDAPKQIYDTLNRYRLARVGGKIYEAEKKQT</sequence>
<evidence type="ECO:0000313" key="2">
    <source>
        <dbReference type="Proteomes" id="UP000408482"/>
    </source>
</evidence>
<dbReference type="InterPro" id="IPR053746">
    <property type="entry name" value="Viral_HT_Connector_Assembly"/>
</dbReference>